<evidence type="ECO:0008006" key="3">
    <source>
        <dbReference type="Google" id="ProtNLM"/>
    </source>
</evidence>
<reference evidence="1 2" key="1">
    <citation type="submission" date="2020-07" db="EMBL/GenBank/DDBJ databases">
        <title>Genomic diversity of species in the Neisseriaceae family.</title>
        <authorList>
            <person name="Vincent A.T."/>
            <person name="Bernet E."/>
            <person name="Veyrier F.J."/>
        </authorList>
    </citation>
    <scope>NUCLEOTIDE SEQUENCE [LARGE SCALE GENOMIC DNA]</scope>
    <source>
        <strain evidence="1 2">DSM 22244</strain>
    </source>
</reference>
<organism evidence="1 2">
    <name type="scientific">Neisseria shayeganii</name>
    <dbReference type="NCBI Taxonomy" id="607712"/>
    <lineage>
        <taxon>Bacteria</taxon>
        <taxon>Pseudomonadati</taxon>
        <taxon>Pseudomonadota</taxon>
        <taxon>Betaproteobacteria</taxon>
        <taxon>Neisseriales</taxon>
        <taxon>Neisseriaceae</taxon>
        <taxon>Neisseria</taxon>
    </lineage>
</organism>
<protein>
    <recommendedName>
        <fullName evidence="3">MerR family transcriptional regulator</fullName>
    </recommendedName>
</protein>
<accession>A0A7D7NAM3</accession>
<dbReference type="Proteomes" id="UP000514752">
    <property type="component" value="Chromosome"/>
</dbReference>
<evidence type="ECO:0000313" key="2">
    <source>
        <dbReference type="Proteomes" id="UP000514752"/>
    </source>
</evidence>
<proteinExistence type="predicted"/>
<dbReference type="EMBL" id="CP059567">
    <property type="protein sequence ID" value="QMT39598.1"/>
    <property type="molecule type" value="Genomic_DNA"/>
</dbReference>
<sequence>MTNNANLPPIPAQRYFSLDELCRLADICPEQFRQWQQDNGTVLGYGGETYTRRDVIKARQFSGSFPAYVDRFNLNGLDQQGQPAADAEEIRFGLQEVLRKIETTLAK</sequence>
<name>A0A7D7NAM3_9NEIS</name>
<gene>
    <name evidence="1" type="ORF">H3L94_06840</name>
</gene>
<dbReference type="RefSeq" id="WP_009118283.1">
    <property type="nucleotide sequence ID" value="NZ_CP059567.1"/>
</dbReference>
<dbReference type="KEGG" id="nsg:H3L94_06840"/>
<evidence type="ECO:0000313" key="1">
    <source>
        <dbReference type="EMBL" id="QMT39598.1"/>
    </source>
</evidence>
<dbReference type="AlphaFoldDB" id="A0A7D7NAM3"/>